<evidence type="ECO:0000256" key="3">
    <source>
        <dbReference type="ARBA" id="ARBA00022664"/>
    </source>
</evidence>
<comment type="subcellular location">
    <subcellularLocation>
        <location evidence="1">Nucleus</location>
    </subcellularLocation>
</comment>
<evidence type="ECO:0000256" key="5">
    <source>
        <dbReference type="ARBA" id="ARBA00023242"/>
    </source>
</evidence>
<keyword evidence="3" id="KW-0507">mRNA processing</keyword>
<evidence type="ECO:0000256" key="2">
    <source>
        <dbReference type="ARBA" id="ARBA00005371"/>
    </source>
</evidence>
<dbReference type="GO" id="GO:0006397">
    <property type="term" value="P:mRNA processing"/>
    <property type="evidence" value="ECO:0007669"/>
    <property type="project" value="UniProtKB-KW"/>
</dbReference>
<evidence type="ECO:0000313" key="9">
    <source>
        <dbReference type="EMBL" id="KAE9987237.1"/>
    </source>
</evidence>
<evidence type="ECO:0000313" key="8">
    <source>
        <dbReference type="EMBL" id="KAE9979488.1"/>
    </source>
</evidence>
<name>A0A8H3UVR0_VENIN</name>
<dbReference type="GO" id="GO:0008380">
    <property type="term" value="P:RNA splicing"/>
    <property type="evidence" value="ECO:0007669"/>
    <property type="project" value="UniProtKB-KW"/>
</dbReference>
<accession>A0A8H3UVR0</accession>
<keyword evidence="5" id="KW-0539">Nucleus</keyword>
<protein>
    <recommendedName>
        <fullName evidence="13">Survival motor neuron Tudor domain-containing protein</fullName>
    </recommendedName>
</protein>
<gene>
    <name evidence="7" type="ORF">BLS_001395</name>
    <name evidence="8" type="ORF">EG327_007017</name>
    <name evidence="9" type="ORF">EG328_003370</name>
</gene>
<dbReference type="InterPro" id="IPR040424">
    <property type="entry name" value="Smn1"/>
</dbReference>
<feature type="region of interest" description="Disordered" evidence="6">
    <location>
        <begin position="62"/>
        <end position="116"/>
    </location>
</feature>
<dbReference type="PANTHER" id="PTHR39267">
    <property type="entry name" value="SURVIVAL MOTOR NEURON-LIKE PROTEIN 1"/>
    <property type="match status" value="1"/>
</dbReference>
<dbReference type="InterPro" id="IPR047313">
    <property type="entry name" value="SMN_C"/>
</dbReference>
<comment type="caution">
    <text evidence="7">The sequence shown here is derived from an EMBL/GenBank/DDBJ whole genome shotgun (WGS) entry which is preliminary data.</text>
</comment>
<reference evidence="7 10" key="1">
    <citation type="submission" date="2019-11" db="EMBL/GenBank/DDBJ databases">
        <title>Venturia inaequalis Genome Resource.</title>
        <authorList>
            <person name="Lichtner F.J."/>
        </authorList>
    </citation>
    <scope>NUCLEOTIDE SEQUENCE [LARGE SCALE GENOMIC DNA]</scope>
    <source>
        <strain evidence="9 11">120213</strain>
        <strain evidence="7">Bline_iso_100314</strain>
        <strain evidence="8 12">DMI_063113</strain>
    </source>
</reference>
<dbReference type="EMBL" id="WNWQ01000130">
    <property type="protein sequence ID" value="KAE9977491.1"/>
    <property type="molecule type" value="Genomic_DNA"/>
</dbReference>
<evidence type="ECO:0000256" key="1">
    <source>
        <dbReference type="ARBA" id="ARBA00004123"/>
    </source>
</evidence>
<evidence type="ECO:0000256" key="4">
    <source>
        <dbReference type="ARBA" id="ARBA00023187"/>
    </source>
</evidence>
<dbReference type="Proteomes" id="UP000433883">
    <property type="component" value="Unassembled WGS sequence"/>
</dbReference>
<evidence type="ECO:0000313" key="7">
    <source>
        <dbReference type="EMBL" id="KAE9977491.1"/>
    </source>
</evidence>
<dbReference type="GO" id="GO:0005634">
    <property type="term" value="C:nucleus"/>
    <property type="evidence" value="ECO:0007669"/>
    <property type="project" value="UniProtKB-SubCell"/>
</dbReference>
<comment type="similarity">
    <text evidence="2">Belongs to the SMN family.</text>
</comment>
<dbReference type="Proteomes" id="UP000447873">
    <property type="component" value="Unassembled WGS sequence"/>
</dbReference>
<dbReference type="CDD" id="cd22851">
    <property type="entry name" value="SMN_N"/>
    <property type="match status" value="1"/>
</dbReference>
<dbReference type="EMBL" id="WNWS01000020">
    <property type="protein sequence ID" value="KAE9987237.1"/>
    <property type="molecule type" value="Genomic_DNA"/>
</dbReference>
<evidence type="ECO:0000313" key="12">
    <source>
        <dbReference type="Proteomes" id="UP000490939"/>
    </source>
</evidence>
<sequence>MVNSINLADPGIWDDRALVNTWNEALQEYKKYHSIHVQKKSLADVLTDEELLQLKMERRELRTGPTTAAAEFPKETNEDNDDDVAMDVSVDGDSNENTATNTNEATQPPKTTGTTSIPQVLLNNVQDESLRNVMMSWYYAGYYTGLHEVQQNAKKQSSAEKHS</sequence>
<evidence type="ECO:0000313" key="10">
    <source>
        <dbReference type="Proteomes" id="UP000433883"/>
    </source>
</evidence>
<dbReference type="Proteomes" id="UP000490939">
    <property type="component" value="Unassembled WGS sequence"/>
</dbReference>
<keyword evidence="12" id="KW-1185">Reference proteome</keyword>
<dbReference type="CDD" id="cd22852">
    <property type="entry name" value="SMN_C"/>
    <property type="match status" value="1"/>
</dbReference>
<organism evidence="7 10">
    <name type="scientific">Venturia inaequalis</name>
    <name type="common">Apple scab fungus</name>
    <dbReference type="NCBI Taxonomy" id="5025"/>
    <lineage>
        <taxon>Eukaryota</taxon>
        <taxon>Fungi</taxon>
        <taxon>Dikarya</taxon>
        <taxon>Ascomycota</taxon>
        <taxon>Pezizomycotina</taxon>
        <taxon>Dothideomycetes</taxon>
        <taxon>Pleosporomycetidae</taxon>
        <taxon>Venturiales</taxon>
        <taxon>Venturiaceae</taxon>
        <taxon>Venturia</taxon>
    </lineage>
</organism>
<keyword evidence="4" id="KW-0508">mRNA splicing</keyword>
<evidence type="ECO:0000313" key="11">
    <source>
        <dbReference type="Proteomes" id="UP000447873"/>
    </source>
</evidence>
<dbReference type="AlphaFoldDB" id="A0A8H3UVR0"/>
<dbReference type="EMBL" id="WNWR01000412">
    <property type="protein sequence ID" value="KAE9979488.1"/>
    <property type="molecule type" value="Genomic_DNA"/>
</dbReference>
<evidence type="ECO:0000256" key="6">
    <source>
        <dbReference type="SAM" id="MobiDB-lite"/>
    </source>
</evidence>
<dbReference type="PANTHER" id="PTHR39267:SF1">
    <property type="entry name" value="SURVIVAL MOTOR NEURON PROTEIN"/>
    <property type="match status" value="1"/>
</dbReference>
<proteinExistence type="inferred from homology"/>
<evidence type="ECO:0008006" key="13">
    <source>
        <dbReference type="Google" id="ProtNLM"/>
    </source>
</evidence>
<feature type="compositionally biased region" description="Low complexity" evidence="6">
    <location>
        <begin position="95"/>
        <end position="106"/>
    </location>
</feature>